<dbReference type="EMBL" id="BART01030372">
    <property type="protein sequence ID" value="GAH16729.1"/>
    <property type="molecule type" value="Genomic_DNA"/>
</dbReference>
<evidence type="ECO:0000256" key="1">
    <source>
        <dbReference type="SAM" id="Phobius"/>
    </source>
</evidence>
<sequence>MENLNIELTPAMLALVPVVAAILQMIKRLPLPNQIKEFLPGFSMLIAFGLLYYQGVPEPLLAAVMIGLTAAGGYDFFKQKKKSIPLA</sequence>
<name>X1EHY2_9ZZZZ</name>
<accession>X1EHY2</accession>
<organism evidence="2">
    <name type="scientific">marine sediment metagenome</name>
    <dbReference type="NCBI Taxonomy" id="412755"/>
    <lineage>
        <taxon>unclassified sequences</taxon>
        <taxon>metagenomes</taxon>
        <taxon>ecological metagenomes</taxon>
    </lineage>
</organism>
<feature type="transmembrane region" description="Helical" evidence="1">
    <location>
        <begin position="60"/>
        <end position="77"/>
    </location>
</feature>
<proteinExistence type="predicted"/>
<comment type="caution">
    <text evidence="2">The sequence shown here is derived from an EMBL/GenBank/DDBJ whole genome shotgun (WGS) entry which is preliminary data.</text>
</comment>
<protein>
    <recommendedName>
        <fullName evidence="3">Holin</fullName>
    </recommendedName>
</protein>
<keyword evidence="1" id="KW-0472">Membrane</keyword>
<feature type="transmembrane region" description="Helical" evidence="1">
    <location>
        <begin position="38"/>
        <end position="54"/>
    </location>
</feature>
<dbReference type="AlphaFoldDB" id="X1EHY2"/>
<keyword evidence="1" id="KW-0812">Transmembrane</keyword>
<evidence type="ECO:0008006" key="3">
    <source>
        <dbReference type="Google" id="ProtNLM"/>
    </source>
</evidence>
<keyword evidence="1" id="KW-1133">Transmembrane helix</keyword>
<gene>
    <name evidence="2" type="ORF">S01H4_53054</name>
</gene>
<evidence type="ECO:0000313" key="2">
    <source>
        <dbReference type="EMBL" id="GAH16729.1"/>
    </source>
</evidence>
<feature type="transmembrane region" description="Helical" evidence="1">
    <location>
        <begin position="6"/>
        <end position="26"/>
    </location>
</feature>
<reference evidence="2" key="1">
    <citation type="journal article" date="2014" name="Front. Microbiol.">
        <title>High frequency of phylogenetically diverse reductive dehalogenase-homologous genes in deep subseafloor sedimentary metagenomes.</title>
        <authorList>
            <person name="Kawai M."/>
            <person name="Futagami T."/>
            <person name="Toyoda A."/>
            <person name="Takaki Y."/>
            <person name="Nishi S."/>
            <person name="Hori S."/>
            <person name="Arai W."/>
            <person name="Tsubouchi T."/>
            <person name="Morono Y."/>
            <person name="Uchiyama I."/>
            <person name="Ito T."/>
            <person name="Fujiyama A."/>
            <person name="Inagaki F."/>
            <person name="Takami H."/>
        </authorList>
    </citation>
    <scope>NUCLEOTIDE SEQUENCE</scope>
    <source>
        <strain evidence="2">Expedition CK06-06</strain>
    </source>
</reference>